<sequence>MFKGLFGGKKQEFFLELKEDKKTEASKVKIEAPVQVAEPQAVETVAETANGKAPKATKSKKTSVKKAAKIEAPQEQKVAVAPVVKKEEPKEVEFATNFLILPTSRRLPGPSLNAFKDLARQVKTRR</sequence>
<organism evidence="1 2">
    <name type="scientific">Aphanothece sacrum FPU1</name>
    <dbReference type="NCBI Taxonomy" id="1920663"/>
    <lineage>
        <taxon>Bacteria</taxon>
        <taxon>Bacillati</taxon>
        <taxon>Cyanobacteriota</taxon>
        <taxon>Cyanophyceae</taxon>
        <taxon>Oscillatoriophycideae</taxon>
        <taxon>Chroococcales</taxon>
        <taxon>Aphanothecaceae</taxon>
        <taxon>Aphanothece</taxon>
    </lineage>
</organism>
<evidence type="ECO:0000313" key="1">
    <source>
        <dbReference type="EMBL" id="GBF82551.1"/>
    </source>
</evidence>
<evidence type="ECO:0000313" key="2">
    <source>
        <dbReference type="Proteomes" id="UP000287247"/>
    </source>
</evidence>
<gene>
    <name evidence="1" type="ORF">AsFPU1_3981</name>
</gene>
<dbReference type="EMBL" id="BDQK01000017">
    <property type="protein sequence ID" value="GBF82551.1"/>
    <property type="molecule type" value="Genomic_DNA"/>
</dbReference>
<proteinExistence type="predicted"/>
<dbReference type="OrthoDB" id="468587at2"/>
<accession>A0A401IMS8</accession>
<reference evidence="2" key="1">
    <citation type="submission" date="2017-05" db="EMBL/GenBank/DDBJ databases">
        <title>Physiological properties and genetic analysis related to exopolysaccharide production of fresh-water unicellular cyanobacterium Aphanothece sacrum, Suizenji Nori, that has been cultured as a food source in Japan.</title>
        <authorList>
            <person name="Kanesaki Y."/>
            <person name="Yoshikawa S."/>
            <person name="Ohki K."/>
        </authorList>
    </citation>
    <scope>NUCLEOTIDE SEQUENCE [LARGE SCALE GENOMIC DNA]</scope>
    <source>
        <strain evidence="2">FPU1</strain>
    </source>
</reference>
<dbReference type="AlphaFoldDB" id="A0A401IMS8"/>
<keyword evidence="2" id="KW-1185">Reference proteome</keyword>
<comment type="caution">
    <text evidence="1">The sequence shown here is derived from an EMBL/GenBank/DDBJ whole genome shotgun (WGS) entry which is preliminary data.</text>
</comment>
<dbReference type="RefSeq" id="WP_124973673.1">
    <property type="nucleotide sequence ID" value="NZ_BDQK01000017.1"/>
</dbReference>
<name>A0A401IMS8_APHSA</name>
<protein>
    <submittedName>
        <fullName evidence="1">Carbon monoxide dehydrogenase small chain</fullName>
    </submittedName>
</protein>
<dbReference type="Proteomes" id="UP000287247">
    <property type="component" value="Unassembled WGS sequence"/>
</dbReference>